<dbReference type="InterPro" id="IPR035093">
    <property type="entry name" value="RelE/ParE_toxin_dom_sf"/>
</dbReference>
<reference evidence="2 3" key="1">
    <citation type="submission" date="2019-03" db="EMBL/GenBank/DDBJ databases">
        <title>Genomics of glacier-inhabiting Cryobacterium strains.</title>
        <authorList>
            <person name="Liu Q."/>
            <person name="Xin Y.-H."/>
        </authorList>
    </citation>
    <scope>NUCLEOTIDE SEQUENCE [LARGE SCALE GENOMIC DNA]</scope>
    <source>
        <strain evidence="3">TMT1-22</strain>
    </source>
</reference>
<accession>A0AAQ2C5V7</accession>
<comment type="caution">
    <text evidence="2">The sequence shown here is derived from an EMBL/GenBank/DDBJ whole genome shotgun (WGS) entry which is preliminary data.</text>
</comment>
<dbReference type="Proteomes" id="UP000297403">
    <property type="component" value="Unassembled WGS sequence"/>
</dbReference>
<evidence type="ECO:0000313" key="2">
    <source>
        <dbReference type="EMBL" id="TFC45929.1"/>
    </source>
</evidence>
<sequence>MKPGNRLPDDQAEIVFSDVFVEQLEACSSVERLEIMTTVVALCSDPGGSHTLSARGNDRMLVGWNTVAVVEKTKRVVYRVDENVASIYVLCVGPRRNDEVYDLATSLASSGLLTDEEVTQLWEALSLLDVAAESVGLDGWDYLPEAAPDGQQRAAVAAGLLSESMAALLSKDEISAALERGWGENGPDKTKALLAALQRARGGAHFDSAEWVMTNRQEDRCSKQMPRAGRKCIRKAGHPGPHRASA</sequence>
<evidence type="ECO:0000256" key="1">
    <source>
        <dbReference type="SAM" id="MobiDB-lite"/>
    </source>
</evidence>
<protein>
    <submittedName>
        <fullName evidence="2">Uncharacterized protein</fullName>
    </submittedName>
</protein>
<keyword evidence="3" id="KW-1185">Reference proteome</keyword>
<proteinExistence type="predicted"/>
<dbReference type="EMBL" id="SOFY01000056">
    <property type="protein sequence ID" value="TFC45929.1"/>
    <property type="molecule type" value="Genomic_DNA"/>
</dbReference>
<dbReference type="RefSeq" id="WP_134451538.1">
    <property type="nucleotide sequence ID" value="NZ_SOFY01000056.1"/>
</dbReference>
<feature type="compositionally biased region" description="Basic residues" evidence="1">
    <location>
        <begin position="228"/>
        <end position="246"/>
    </location>
</feature>
<gene>
    <name evidence="2" type="ORF">E3O49_10480</name>
</gene>
<dbReference type="Gene3D" id="3.30.2310.20">
    <property type="entry name" value="RelE-like"/>
    <property type="match status" value="1"/>
</dbReference>
<evidence type="ECO:0000313" key="3">
    <source>
        <dbReference type="Proteomes" id="UP000297403"/>
    </source>
</evidence>
<name>A0AAQ2C5V7_9MICO</name>
<feature type="region of interest" description="Disordered" evidence="1">
    <location>
        <begin position="217"/>
        <end position="246"/>
    </location>
</feature>
<dbReference type="AlphaFoldDB" id="A0AAQ2C5V7"/>
<organism evidence="2 3">
    <name type="scientific">Cryobacterium shii</name>
    <dbReference type="NCBI Taxonomy" id="1259235"/>
    <lineage>
        <taxon>Bacteria</taxon>
        <taxon>Bacillati</taxon>
        <taxon>Actinomycetota</taxon>
        <taxon>Actinomycetes</taxon>
        <taxon>Micrococcales</taxon>
        <taxon>Microbacteriaceae</taxon>
        <taxon>Cryobacterium</taxon>
    </lineage>
</organism>